<dbReference type="Proteomes" id="UP001318860">
    <property type="component" value="Unassembled WGS sequence"/>
</dbReference>
<comment type="caution">
    <text evidence="2">The sequence shown here is derived from an EMBL/GenBank/DDBJ whole genome shotgun (WGS) entry which is preliminary data.</text>
</comment>
<keyword evidence="3" id="KW-1185">Reference proteome</keyword>
<organism evidence="2 3">
    <name type="scientific">Rehmannia glutinosa</name>
    <name type="common">Chinese foxglove</name>
    <dbReference type="NCBI Taxonomy" id="99300"/>
    <lineage>
        <taxon>Eukaryota</taxon>
        <taxon>Viridiplantae</taxon>
        <taxon>Streptophyta</taxon>
        <taxon>Embryophyta</taxon>
        <taxon>Tracheophyta</taxon>
        <taxon>Spermatophyta</taxon>
        <taxon>Magnoliopsida</taxon>
        <taxon>eudicotyledons</taxon>
        <taxon>Gunneridae</taxon>
        <taxon>Pentapetalae</taxon>
        <taxon>asterids</taxon>
        <taxon>lamiids</taxon>
        <taxon>Lamiales</taxon>
        <taxon>Orobanchaceae</taxon>
        <taxon>Rehmannieae</taxon>
        <taxon>Rehmannia</taxon>
    </lineage>
</organism>
<gene>
    <name evidence="2" type="ORF">DH2020_041673</name>
</gene>
<sequence>MSGVSDRGKGLLYPIGKIPRRMVRGESTMLRWKHRSIASRVAHVNLGVRIQRRNPLIHKRAIGVLIQRVVSAALTRREEEERVERKPLPLHEGRDPQPAKGTIDMIVGGPTDGDSNRARKAHARLVEGSVWEVERDPRGPRVCFGVSDLKGVSMSHNDALVVTVNMANFEVARPW</sequence>
<evidence type="ECO:0000313" key="2">
    <source>
        <dbReference type="EMBL" id="KAK6124586.1"/>
    </source>
</evidence>
<accession>A0ABR0URG0</accession>
<proteinExistence type="predicted"/>
<feature type="region of interest" description="Disordered" evidence="1">
    <location>
        <begin position="76"/>
        <end position="103"/>
    </location>
</feature>
<reference evidence="2 3" key="1">
    <citation type="journal article" date="2021" name="Comput. Struct. Biotechnol. J.">
        <title>De novo genome assembly of the potent medicinal plant Rehmannia glutinosa using nanopore technology.</title>
        <authorList>
            <person name="Ma L."/>
            <person name="Dong C."/>
            <person name="Song C."/>
            <person name="Wang X."/>
            <person name="Zheng X."/>
            <person name="Niu Y."/>
            <person name="Chen S."/>
            <person name="Feng W."/>
        </authorList>
    </citation>
    <scope>NUCLEOTIDE SEQUENCE [LARGE SCALE GENOMIC DNA]</scope>
    <source>
        <strain evidence="2">DH-2019</strain>
    </source>
</reference>
<feature type="compositionally biased region" description="Basic and acidic residues" evidence="1">
    <location>
        <begin position="76"/>
        <end position="97"/>
    </location>
</feature>
<evidence type="ECO:0000313" key="3">
    <source>
        <dbReference type="Proteomes" id="UP001318860"/>
    </source>
</evidence>
<evidence type="ECO:0000256" key="1">
    <source>
        <dbReference type="SAM" id="MobiDB-lite"/>
    </source>
</evidence>
<name>A0ABR0URG0_REHGL</name>
<protein>
    <submittedName>
        <fullName evidence="2">Uncharacterized protein</fullName>
    </submittedName>
</protein>
<dbReference type="EMBL" id="JABTTQ020002360">
    <property type="protein sequence ID" value="KAK6124586.1"/>
    <property type="molecule type" value="Genomic_DNA"/>
</dbReference>